<gene>
    <name evidence="9 11" type="primary">lnt</name>
    <name evidence="11" type="ORF">Ttaiw_02428</name>
</gene>
<dbReference type="GO" id="GO:0042158">
    <property type="term" value="P:lipoprotein biosynthetic process"/>
    <property type="evidence" value="ECO:0007669"/>
    <property type="project" value="UniProtKB-UniRule"/>
</dbReference>
<comment type="caution">
    <text evidence="11">The sequence shown here is derived from an EMBL/GenBank/DDBJ whole genome shotgun (WGS) entry which is preliminary data.</text>
</comment>
<keyword evidence="5 9" id="KW-0812">Transmembrane</keyword>
<feature type="transmembrane region" description="Helical" evidence="9">
    <location>
        <begin position="55"/>
        <end position="72"/>
    </location>
</feature>
<feature type="transmembrane region" description="Helical" evidence="9">
    <location>
        <begin position="189"/>
        <end position="208"/>
    </location>
</feature>
<comment type="catalytic activity">
    <reaction evidence="9">
        <text>N-terminal S-1,2-diacyl-sn-glyceryl-L-cysteinyl-[lipoprotein] + a glycerophospholipid = N-acyl-S-1,2-diacyl-sn-glyceryl-L-cysteinyl-[lipoprotein] + a 2-acyl-sn-glycero-3-phospholipid + H(+)</text>
        <dbReference type="Rhea" id="RHEA:48228"/>
        <dbReference type="Rhea" id="RHEA-COMP:14681"/>
        <dbReference type="Rhea" id="RHEA-COMP:14684"/>
        <dbReference type="ChEBI" id="CHEBI:15378"/>
        <dbReference type="ChEBI" id="CHEBI:136912"/>
        <dbReference type="ChEBI" id="CHEBI:140656"/>
        <dbReference type="ChEBI" id="CHEBI:140657"/>
        <dbReference type="ChEBI" id="CHEBI:140660"/>
        <dbReference type="EC" id="2.3.1.269"/>
    </reaction>
</comment>
<evidence type="ECO:0000256" key="3">
    <source>
        <dbReference type="ARBA" id="ARBA00022475"/>
    </source>
</evidence>
<evidence type="ECO:0000256" key="4">
    <source>
        <dbReference type="ARBA" id="ARBA00022679"/>
    </source>
</evidence>
<comment type="pathway">
    <text evidence="9">Protein modification; lipoprotein biosynthesis (N-acyl transfer).</text>
</comment>
<evidence type="ECO:0000256" key="6">
    <source>
        <dbReference type="ARBA" id="ARBA00022989"/>
    </source>
</evidence>
<dbReference type="AlphaFoldDB" id="A0A554WZT5"/>
<dbReference type="Pfam" id="PF00795">
    <property type="entry name" value="CN_hydrolase"/>
    <property type="match status" value="1"/>
</dbReference>
<evidence type="ECO:0000256" key="1">
    <source>
        <dbReference type="ARBA" id="ARBA00004651"/>
    </source>
</evidence>
<keyword evidence="8 9" id="KW-0012">Acyltransferase</keyword>
<evidence type="ECO:0000256" key="2">
    <source>
        <dbReference type="ARBA" id="ARBA00010065"/>
    </source>
</evidence>
<dbReference type="NCBIfam" id="TIGR00546">
    <property type="entry name" value="lnt"/>
    <property type="match status" value="1"/>
</dbReference>
<dbReference type="EMBL" id="VJOM01000041">
    <property type="protein sequence ID" value="TSE29058.1"/>
    <property type="molecule type" value="Genomic_DNA"/>
</dbReference>
<evidence type="ECO:0000256" key="5">
    <source>
        <dbReference type="ARBA" id="ARBA00022692"/>
    </source>
</evidence>
<protein>
    <recommendedName>
        <fullName evidence="9">Apolipoprotein N-acyltransferase</fullName>
        <shortName evidence="9">ALP N-acyltransferase</shortName>
        <ecNumber evidence="9">2.3.1.269</ecNumber>
    </recommendedName>
</protein>
<dbReference type="PANTHER" id="PTHR38686">
    <property type="entry name" value="APOLIPOPROTEIN N-ACYLTRANSFERASE"/>
    <property type="match status" value="1"/>
</dbReference>
<dbReference type="UniPathway" id="UPA00666"/>
<accession>A0A554WZT5</accession>
<feature type="transmembrane region" description="Helical" evidence="9">
    <location>
        <begin position="215"/>
        <end position="234"/>
    </location>
</feature>
<dbReference type="GO" id="GO:0016410">
    <property type="term" value="F:N-acyltransferase activity"/>
    <property type="evidence" value="ECO:0007669"/>
    <property type="project" value="UniProtKB-UniRule"/>
</dbReference>
<dbReference type="SUPFAM" id="SSF56317">
    <property type="entry name" value="Carbon-nitrogen hydrolase"/>
    <property type="match status" value="1"/>
</dbReference>
<evidence type="ECO:0000256" key="7">
    <source>
        <dbReference type="ARBA" id="ARBA00023136"/>
    </source>
</evidence>
<dbReference type="RefSeq" id="WP_390612149.1">
    <property type="nucleotide sequence ID" value="NZ_CP083911.1"/>
</dbReference>
<comment type="similarity">
    <text evidence="2 9">Belongs to the CN hydrolase family. Apolipoprotein N-acyltransferase subfamily.</text>
</comment>
<sequence>MTGMAARGAVARRDGAALAGAAVAVAAVLAGGAHALALAWPWDVSIGGWLAPGQPAAWLHALSLMALVALLAHAPTASAAAWRAGGYATAWLAGTFWWLFVSMHTYGGLVAPLAVLAVLALAAFLALDYALAAALWSRWRTAGPGAQVLAFAALWTLAEWARGVLWTGFPWGAGGYAQVEALGALAPWVGVYGIGAVAAALAAAPVLLRGVARVVTVVLAALVWGVPGAGAWLAERLPDTTRPAGALPVRLLQGAIPQEQKFDVDAGVPLALRWYGEQIVRATGDPALAGGLVVAPETAIPLLPQDVDPAYWRALHAVVRTGDAAVLLGVPLGSFSEGYTNSAVAWFPGGEAADPAADPFAALTRYRYDKHHLVPFGEFIPPGFRWFTELMNIPLGDFARGVLPQPSLAWAGQRIAPNICYEDLFGEELAAGFGEAGRAPTVLVNLSNIAWFGDTVAIDQHRHISRVRALELGRPMVRATNTGATAVIDHRGRVQAELPRGERGVLDATVAARQGLTPYAWWASRAGLWPLVGVCAAVLLATRPRRDRR</sequence>
<evidence type="ECO:0000313" key="11">
    <source>
        <dbReference type="EMBL" id="TSE29058.1"/>
    </source>
</evidence>
<feature type="transmembrane region" description="Helical" evidence="9">
    <location>
        <begin position="519"/>
        <end position="541"/>
    </location>
</feature>
<dbReference type="InterPro" id="IPR045378">
    <property type="entry name" value="LNT_N"/>
</dbReference>
<dbReference type="Gene3D" id="3.60.110.10">
    <property type="entry name" value="Carbon-nitrogen hydrolase"/>
    <property type="match status" value="1"/>
</dbReference>
<keyword evidence="3 9" id="KW-1003">Cell membrane</keyword>
<dbReference type="InterPro" id="IPR036526">
    <property type="entry name" value="C-N_Hydrolase_sf"/>
</dbReference>
<comment type="subcellular location">
    <subcellularLocation>
        <location evidence="1 9">Cell membrane</location>
        <topology evidence="1 9">Multi-pass membrane protein</topology>
    </subcellularLocation>
</comment>
<reference evidence="11 12" key="1">
    <citation type="submission" date="2019-07" db="EMBL/GenBank/DDBJ databases">
        <title>Tepidimonas taiwanensis I1-1 draft genome.</title>
        <authorList>
            <person name="Da Costa M.S."/>
            <person name="Froufe H.J.C."/>
            <person name="Egas C."/>
            <person name="Albuquerque L."/>
        </authorList>
    </citation>
    <scope>NUCLEOTIDE SEQUENCE [LARGE SCALE GENOMIC DNA]</scope>
    <source>
        <strain evidence="11 12">I1-1</strain>
    </source>
</reference>
<organism evidence="11 12">
    <name type="scientific">Tepidimonas taiwanensis</name>
    <dbReference type="NCBI Taxonomy" id="307486"/>
    <lineage>
        <taxon>Bacteria</taxon>
        <taxon>Pseudomonadati</taxon>
        <taxon>Pseudomonadota</taxon>
        <taxon>Betaproteobacteria</taxon>
        <taxon>Burkholderiales</taxon>
        <taxon>Tepidimonas</taxon>
    </lineage>
</organism>
<dbReference type="STRING" id="307486.GCA_000807215_01149"/>
<evidence type="ECO:0000259" key="10">
    <source>
        <dbReference type="PROSITE" id="PS50263"/>
    </source>
</evidence>
<proteinExistence type="inferred from homology"/>
<dbReference type="Pfam" id="PF20154">
    <property type="entry name" value="LNT_N"/>
    <property type="match status" value="1"/>
</dbReference>
<dbReference type="InterPro" id="IPR004563">
    <property type="entry name" value="Apolipo_AcylTrfase"/>
</dbReference>
<keyword evidence="6 9" id="KW-1133">Transmembrane helix</keyword>
<name>A0A554WZT5_9BURK</name>
<evidence type="ECO:0000256" key="9">
    <source>
        <dbReference type="HAMAP-Rule" id="MF_01148"/>
    </source>
</evidence>
<keyword evidence="12" id="KW-1185">Reference proteome</keyword>
<keyword evidence="7 9" id="KW-0472">Membrane</keyword>
<dbReference type="HAMAP" id="MF_01148">
    <property type="entry name" value="Lnt"/>
    <property type="match status" value="1"/>
</dbReference>
<keyword evidence="4 9" id="KW-0808">Transferase</keyword>
<feature type="transmembrane region" description="Helical" evidence="9">
    <location>
        <begin position="148"/>
        <end position="169"/>
    </location>
</feature>
<dbReference type="PANTHER" id="PTHR38686:SF1">
    <property type="entry name" value="APOLIPOPROTEIN N-ACYLTRANSFERASE"/>
    <property type="match status" value="1"/>
</dbReference>
<evidence type="ECO:0000256" key="8">
    <source>
        <dbReference type="ARBA" id="ARBA00023315"/>
    </source>
</evidence>
<feature type="domain" description="CN hydrolase" evidence="10">
    <location>
        <begin position="252"/>
        <end position="512"/>
    </location>
</feature>
<dbReference type="GO" id="GO:0005886">
    <property type="term" value="C:plasma membrane"/>
    <property type="evidence" value="ECO:0007669"/>
    <property type="project" value="UniProtKB-SubCell"/>
</dbReference>
<dbReference type="CDD" id="cd07571">
    <property type="entry name" value="ALP_N-acyl_transferase"/>
    <property type="match status" value="1"/>
</dbReference>
<dbReference type="PROSITE" id="PS50263">
    <property type="entry name" value="CN_HYDROLASE"/>
    <property type="match status" value="1"/>
</dbReference>
<feature type="transmembrane region" description="Helical" evidence="9">
    <location>
        <begin position="113"/>
        <end position="136"/>
    </location>
</feature>
<dbReference type="InterPro" id="IPR003010">
    <property type="entry name" value="C-N_Hydrolase"/>
</dbReference>
<comment type="function">
    <text evidence="9">Catalyzes the phospholipid dependent N-acylation of the N-terminal cysteine of apolipoprotein, the last step in lipoprotein maturation.</text>
</comment>
<dbReference type="EC" id="2.3.1.269" evidence="9"/>
<dbReference type="Proteomes" id="UP000317763">
    <property type="component" value="Unassembled WGS sequence"/>
</dbReference>
<keyword evidence="11" id="KW-0449">Lipoprotein</keyword>
<feature type="transmembrane region" description="Helical" evidence="9">
    <location>
        <begin position="84"/>
        <end position="101"/>
    </location>
</feature>
<evidence type="ECO:0000313" key="12">
    <source>
        <dbReference type="Proteomes" id="UP000317763"/>
    </source>
</evidence>